<evidence type="ECO:0000256" key="5">
    <source>
        <dbReference type="ARBA" id="ARBA00023004"/>
    </source>
</evidence>
<dbReference type="Gene3D" id="1.10.630.10">
    <property type="entry name" value="Cytochrome P450"/>
    <property type="match status" value="1"/>
</dbReference>
<accession>A0A5J6GFK6</accession>
<evidence type="ECO:0000256" key="4">
    <source>
        <dbReference type="ARBA" id="ARBA00023002"/>
    </source>
</evidence>
<dbReference type="PANTHER" id="PTHR46696:SF1">
    <property type="entry name" value="CYTOCHROME P450 YJIB-RELATED"/>
    <property type="match status" value="1"/>
</dbReference>
<dbReference type="PANTHER" id="PTHR46696">
    <property type="entry name" value="P450, PUTATIVE (EUROFUNG)-RELATED"/>
    <property type="match status" value="1"/>
</dbReference>
<dbReference type="RefSeq" id="WP_055550587.1">
    <property type="nucleotide sequence ID" value="NZ_CP023699.1"/>
</dbReference>
<reference evidence="8 9" key="1">
    <citation type="submission" date="2017-09" db="EMBL/GenBank/DDBJ databases">
        <authorList>
            <person name="Lee N."/>
            <person name="Cho B.-K."/>
        </authorList>
    </citation>
    <scope>NUCLEOTIDE SEQUENCE [LARGE SCALE GENOMIC DNA]</scope>
    <source>
        <strain evidence="8 9">ATCC 12853</strain>
    </source>
</reference>
<dbReference type="EMBL" id="CP023699">
    <property type="protein sequence ID" value="QEU94710.1"/>
    <property type="molecule type" value="Genomic_DNA"/>
</dbReference>
<evidence type="ECO:0000256" key="1">
    <source>
        <dbReference type="ARBA" id="ARBA00010617"/>
    </source>
</evidence>
<dbReference type="GO" id="GO:0016705">
    <property type="term" value="F:oxidoreductase activity, acting on paired donors, with incorporation or reduction of molecular oxygen"/>
    <property type="evidence" value="ECO:0007669"/>
    <property type="project" value="InterPro"/>
</dbReference>
<dbReference type="InterPro" id="IPR017972">
    <property type="entry name" value="Cyt_P450_CS"/>
</dbReference>
<dbReference type="GO" id="GO:0005506">
    <property type="term" value="F:iron ion binding"/>
    <property type="evidence" value="ECO:0007669"/>
    <property type="project" value="InterPro"/>
</dbReference>
<keyword evidence="4 7" id="KW-0560">Oxidoreductase</keyword>
<dbReference type="GO" id="GO:0020037">
    <property type="term" value="F:heme binding"/>
    <property type="evidence" value="ECO:0007669"/>
    <property type="project" value="InterPro"/>
</dbReference>
<dbReference type="FunFam" id="1.10.630.10:FF:000018">
    <property type="entry name" value="Cytochrome P450 monooxygenase"/>
    <property type="match status" value="1"/>
</dbReference>
<keyword evidence="5 7" id="KW-0408">Iron</keyword>
<protein>
    <submittedName>
        <fullName evidence="8">Cytochrome P450</fullName>
    </submittedName>
</protein>
<organism evidence="8 9">
    <name type="scientific">Streptomyces kanamyceticus</name>
    <dbReference type="NCBI Taxonomy" id="1967"/>
    <lineage>
        <taxon>Bacteria</taxon>
        <taxon>Bacillati</taxon>
        <taxon>Actinomycetota</taxon>
        <taxon>Actinomycetes</taxon>
        <taxon>Kitasatosporales</taxon>
        <taxon>Streptomycetaceae</taxon>
        <taxon>Streptomyces</taxon>
    </lineage>
</organism>
<sequence>MTAPAPIDHPAFFADQHGYYEGVRGGGPGPQLVRNPHGLEYWLVTRYADAKTVLLDARFSKEPRLAARALSEAGYPDQGPGSFFLPLVNSDPPDHTRLRALVSGAFTPRRVAELEPRVEEITHQLLDEIDQLPVHGKESEPVDLMATLAFPLPVLVISELVGVPHRSRAALIGWATRMLTVSGAAGGGPGERTRRLGRWFASLVAARRPGVRMDVPPEEQPDLLSALIAAHHQEERLSDEELVSLLVLLLVAGHETTTGMLGNAVDALLRHPGQLARLRAEPGLLPGAVEELLRYETSLARTTLRVAREDVEVAGAVIPAGAIVSVSLAAANRDPAVCPDPGRLDVTRERAPHLSFGHGIHFCLGAPLARLQVRTALGALLDRYPGLALAERDQPQHWRPVGDMRGLLTLPVRLTSGAYARRSAWSPSGTR</sequence>
<evidence type="ECO:0000313" key="9">
    <source>
        <dbReference type="Proteomes" id="UP000325529"/>
    </source>
</evidence>
<name>A0A5J6GFK6_STRKN</name>
<evidence type="ECO:0000313" key="8">
    <source>
        <dbReference type="EMBL" id="QEU94710.1"/>
    </source>
</evidence>
<evidence type="ECO:0000256" key="7">
    <source>
        <dbReference type="RuleBase" id="RU000461"/>
    </source>
</evidence>
<evidence type="ECO:0000256" key="2">
    <source>
        <dbReference type="ARBA" id="ARBA00022617"/>
    </source>
</evidence>
<keyword evidence="9" id="KW-1185">Reference proteome</keyword>
<keyword evidence="6 7" id="KW-0503">Monooxygenase</keyword>
<dbReference type="Pfam" id="PF00067">
    <property type="entry name" value="p450"/>
    <property type="match status" value="1"/>
</dbReference>
<dbReference type="Proteomes" id="UP000325529">
    <property type="component" value="Chromosome"/>
</dbReference>
<dbReference type="InterPro" id="IPR036396">
    <property type="entry name" value="Cyt_P450_sf"/>
</dbReference>
<dbReference type="AlphaFoldDB" id="A0A5J6GFK6"/>
<evidence type="ECO:0000256" key="6">
    <source>
        <dbReference type="ARBA" id="ARBA00023033"/>
    </source>
</evidence>
<dbReference type="PROSITE" id="PS00086">
    <property type="entry name" value="CYTOCHROME_P450"/>
    <property type="match status" value="1"/>
</dbReference>
<keyword evidence="3 7" id="KW-0479">Metal-binding</keyword>
<dbReference type="SUPFAM" id="SSF48264">
    <property type="entry name" value="Cytochrome P450"/>
    <property type="match status" value="1"/>
</dbReference>
<evidence type="ECO:0000256" key="3">
    <source>
        <dbReference type="ARBA" id="ARBA00022723"/>
    </source>
</evidence>
<proteinExistence type="inferred from homology"/>
<comment type="similarity">
    <text evidence="1 7">Belongs to the cytochrome P450 family.</text>
</comment>
<dbReference type="PRINTS" id="PR00359">
    <property type="entry name" value="BP450"/>
</dbReference>
<dbReference type="InterPro" id="IPR001128">
    <property type="entry name" value="Cyt_P450"/>
</dbReference>
<dbReference type="GO" id="GO:0004497">
    <property type="term" value="F:monooxygenase activity"/>
    <property type="evidence" value="ECO:0007669"/>
    <property type="project" value="UniProtKB-KW"/>
</dbReference>
<keyword evidence="2 7" id="KW-0349">Heme</keyword>
<dbReference type="CDD" id="cd11029">
    <property type="entry name" value="CYP107-like"/>
    <property type="match status" value="1"/>
</dbReference>
<dbReference type="InterPro" id="IPR002397">
    <property type="entry name" value="Cyt_P450_B"/>
</dbReference>
<gene>
    <name evidence="8" type="ORF">CP970_30900</name>
</gene>
<dbReference type="KEGG" id="ska:CP970_30900"/>
<dbReference type="OrthoDB" id="3987377at2"/>